<reference evidence="4" key="1">
    <citation type="submission" date="2016-10" db="EMBL/GenBank/DDBJ databases">
        <authorList>
            <person name="Varghese N."/>
            <person name="Submissions S."/>
        </authorList>
    </citation>
    <scope>NUCLEOTIDE SEQUENCE [LARGE SCALE GENOMIC DNA]</scope>
    <source>
        <strain evidence="4">DSM 45004</strain>
    </source>
</reference>
<dbReference type="RefSeq" id="WP_092924137.1">
    <property type="nucleotide sequence ID" value="NZ_FOMZ01000002.1"/>
</dbReference>
<feature type="compositionally biased region" description="Basic and acidic residues" evidence="1">
    <location>
        <begin position="86"/>
        <end position="109"/>
    </location>
</feature>
<accession>A0A1I1UQ89</accession>
<evidence type="ECO:0000313" key="4">
    <source>
        <dbReference type="Proteomes" id="UP000198716"/>
    </source>
</evidence>
<keyword evidence="4" id="KW-1185">Reference proteome</keyword>
<evidence type="ECO:0000313" key="3">
    <source>
        <dbReference type="EMBL" id="SFD72864.1"/>
    </source>
</evidence>
<evidence type="ECO:0000256" key="2">
    <source>
        <dbReference type="SAM" id="Phobius"/>
    </source>
</evidence>
<dbReference type="EMBL" id="FOMZ01000002">
    <property type="protein sequence ID" value="SFD72864.1"/>
    <property type="molecule type" value="Genomic_DNA"/>
</dbReference>
<gene>
    <name evidence="3" type="ORF">SAMN04487819_102351</name>
</gene>
<proteinExistence type="predicted"/>
<protein>
    <submittedName>
        <fullName evidence="3">Uncharacterized protein</fullName>
    </submittedName>
</protein>
<keyword evidence="2" id="KW-0472">Membrane</keyword>
<dbReference type="AlphaFoldDB" id="A0A1I1UQ89"/>
<sequence>MPLHEPFGPLWLLGAVLAVVLCAFLPLRGGNGQHADAGPGALTVRDLIERGLTEHHALAAPSSPPEAREFAPRLVPEPRTPPTRTVPEHPEVTTERTTEIHSPLDDPDHSRWFSACEVPREPKPFPPVSPGRHRNGPSLVEQDIAELLGCRPHPDSLGPESGYIGRHRLLAPG</sequence>
<keyword evidence="2" id="KW-1133">Transmembrane helix</keyword>
<name>A0A1I1UQ89_9ACTN</name>
<organism evidence="3 4">
    <name type="scientific">Actinopolyspora alba</name>
    <dbReference type="NCBI Taxonomy" id="673379"/>
    <lineage>
        <taxon>Bacteria</taxon>
        <taxon>Bacillati</taxon>
        <taxon>Actinomycetota</taxon>
        <taxon>Actinomycetes</taxon>
        <taxon>Actinopolysporales</taxon>
        <taxon>Actinopolysporaceae</taxon>
        <taxon>Actinopolyspora</taxon>
        <taxon>Actinopolyspora alba group</taxon>
    </lineage>
</organism>
<evidence type="ECO:0000256" key="1">
    <source>
        <dbReference type="SAM" id="MobiDB-lite"/>
    </source>
</evidence>
<keyword evidence="2" id="KW-0812">Transmembrane</keyword>
<dbReference type="Proteomes" id="UP000198716">
    <property type="component" value="Unassembled WGS sequence"/>
</dbReference>
<feature type="region of interest" description="Disordered" evidence="1">
    <location>
        <begin position="152"/>
        <end position="173"/>
    </location>
</feature>
<feature type="region of interest" description="Disordered" evidence="1">
    <location>
        <begin position="56"/>
        <end position="109"/>
    </location>
</feature>
<feature type="transmembrane region" description="Helical" evidence="2">
    <location>
        <begin position="6"/>
        <end position="27"/>
    </location>
</feature>